<dbReference type="EMBL" id="JAAAUQ010000157">
    <property type="protein sequence ID" value="KAF9153730.1"/>
    <property type="molecule type" value="Genomic_DNA"/>
</dbReference>
<keyword evidence="8" id="KW-0496">Mitochondrion</keyword>
<name>A0A9P5VDK2_9FUNG</name>
<dbReference type="GO" id="GO:0004364">
    <property type="term" value="F:glutathione transferase activity"/>
    <property type="evidence" value="ECO:0007669"/>
    <property type="project" value="TreeGrafter"/>
</dbReference>
<feature type="transmembrane region" description="Helical" evidence="21">
    <location>
        <begin position="127"/>
        <end position="145"/>
    </location>
</feature>
<feature type="transmembrane region" description="Helical" evidence="21">
    <location>
        <begin position="78"/>
        <end position="107"/>
    </location>
</feature>
<evidence type="ECO:0000256" key="13">
    <source>
        <dbReference type="ARBA" id="ARBA00037884"/>
    </source>
</evidence>
<dbReference type="GO" id="GO:0006629">
    <property type="term" value="P:lipid metabolic process"/>
    <property type="evidence" value="ECO:0007669"/>
    <property type="project" value="UniProtKB-KW"/>
</dbReference>
<evidence type="ECO:0000256" key="11">
    <source>
        <dbReference type="ARBA" id="ARBA00023239"/>
    </source>
</evidence>
<evidence type="ECO:0000256" key="8">
    <source>
        <dbReference type="ARBA" id="ARBA00023128"/>
    </source>
</evidence>
<keyword evidence="9 21" id="KW-0472">Membrane</keyword>
<comment type="catalytic activity">
    <reaction evidence="17">
        <text>15-deoxy-Delta(12,14)-prostaglandin J2 + glutathione = 15-deoxy-Delta(12,14)-prostaglandin J2-S-(R)-glutathione</text>
        <dbReference type="Rhea" id="RHEA:75963"/>
        <dbReference type="ChEBI" id="CHEBI:57925"/>
        <dbReference type="ChEBI" id="CHEBI:85236"/>
        <dbReference type="ChEBI" id="CHEBI:194498"/>
    </reaction>
    <physiologicalReaction direction="left-to-right" evidence="17">
        <dbReference type="Rhea" id="RHEA:75964"/>
    </physiologicalReaction>
</comment>
<evidence type="ECO:0000313" key="23">
    <source>
        <dbReference type="Proteomes" id="UP000748756"/>
    </source>
</evidence>
<evidence type="ECO:0000256" key="10">
    <source>
        <dbReference type="ARBA" id="ARBA00023139"/>
    </source>
</evidence>
<evidence type="ECO:0000256" key="7">
    <source>
        <dbReference type="ARBA" id="ARBA00023098"/>
    </source>
</evidence>
<keyword evidence="4" id="KW-1000">Mitochondrion outer membrane</keyword>
<dbReference type="OrthoDB" id="410651at2759"/>
<dbReference type="AlphaFoldDB" id="A0A9P5VDK2"/>
<evidence type="ECO:0000256" key="2">
    <source>
        <dbReference type="ARBA" id="ARBA00022679"/>
    </source>
</evidence>
<dbReference type="InterPro" id="IPR001129">
    <property type="entry name" value="Membr-assoc_MAPEG"/>
</dbReference>
<dbReference type="GO" id="GO:0005635">
    <property type="term" value="C:nuclear envelope"/>
    <property type="evidence" value="ECO:0007669"/>
    <property type="project" value="TreeGrafter"/>
</dbReference>
<keyword evidence="12" id="KW-0449">Lipoprotein</keyword>
<evidence type="ECO:0000313" key="22">
    <source>
        <dbReference type="EMBL" id="KAF9153730.1"/>
    </source>
</evidence>
<comment type="pathway">
    <text evidence="13">Lipid metabolism; leukotriene C4 biosynthesis.</text>
</comment>
<evidence type="ECO:0000256" key="12">
    <source>
        <dbReference type="ARBA" id="ARBA00023288"/>
    </source>
</evidence>
<accession>A0A9P5VDK2</accession>
<comment type="catalytic activity">
    <reaction evidence="16">
        <text>leukotriene C4 = leukotriene A4 + glutathione</text>
        <dbReference type="Rhea" id="RHEA:17617"/>
        <dbReference type="ChEBI" id="CHEBI:57463"/>
        <dbReference type="ChEBI" id="CHEBI:57925"/>
        <dbReference type="ChEBI" id="CHEBI:57973"/>
        <dbReference type="EC" id="4.4.1.20"/>
    </reaction>
    <physiologicalReaction direction="right-to-left" evidence="16">
        <dbReference type="Rhea" id="RHEA:17619"/>
    </physiologicalReaction>
</comment>
<proteinExistence type="predicted"/>
<keyword evidence="23" id="KW-1185">Reference proteome</keyword>
<evidence type="ECO:0000256" key="15">
    <source>
        <dbReference type="ARBA" id="ARBA00039056"/>
    </source>
</evidence>
<dbReference type="EC" id="4.4.1.20" evidence="15"/>
<dbReference type="InterPro" id="IPR023352">
    <property type="entry name" value="MAPEG-like_dom_sf"/>
</dbReference>
<evidence type="ECO:0000256" key="20">
    <source>
        <dbReference type="ARBA" id="ARBA00076908"/>
    </source>
</evidence>
<evidence type="ECO:0000256" key="21">
    <source>
        <dbReference type="SAM" id="Phobius"/>
    </source>
</evidence>
<keyword evidence="3 21" id="KW-0812">Transmembrane</keyword>
<gene>
    <name evidence="22" type="primary">MGST3_1</name>
    <name evidence="22" type="ORF">BG015_002758</name>
</gene>
<evidence type="ECO:0000256" key="19">
    <source>
        <dbReference type="ARBA" id="ARBA00075145"/>
    </source>
</evidence>
<keyword evidence="7" id="KW-0443">Lipid metabolism</keyword>
<comment type="subcellular location">
    <subcellularLocation>
        <location evidence="1">Mitochondrion outer membrane</location>
        <topology evidence="1">Multi-pass membrane protein</topology>
    </subcellularLocation>
</comment>
<feature type="transmembrane region" description="Helical" evidence="21">
    <location>
        <begin position="12"/>
        <end position="29"/>
    </location>
</feature>
<evidence type="ECO:0000256" key="17">
    <source>
        <dbReference type="ARBA" id="ARBA00051411"/>
    </source>
</evidence>
<dbReference type="PANTHER" id="PTHR10250:SF26">
    <property type="entry name" value="GLUTATHIONE S-TRANSFERASE 3, MITOCHONDRIAL"/>
    <property type="match status" value="1"/>
</dbReference>
<comment type="pathway">
    <text evidence="14">Lipid metabolism; arachidonate metabolism.</text>
</comment>
<evidence type="ECO:0000256" key="4">
    <source>
        <dbReference type="ARBA" id="ARBA00022787"/>
    </source>
</evidence>
<dbReference type="FunFam" id="1.20.120.550:FF:000004">
    <property type="entry name" value="Microsomal glutathione S-transferase 3"/>
    <property type="match status" value="1"/>
</dbReference>
<keyword evidence="2" id="KW-0808">Transferase</keyword>
<evidence type="ECO:0000256" key="18">
    <source>
        <dbReference type="ARBA" id="ARBA00069748"/>
    </source>
</evidence>
<dbReference type="GO" id="GO:0004464">
    <property type="term" value="F:leukotriene-C4 synthase activity"/>
    <property type="evidence" value="ECO:0007669"/>
    <property type="project" value="UniProtKB-EC"/>
</dbReference>
<dbReference type="GO" id="GO:0005741">
    <property type="term" value="C:mitochondrial outer membrane"/>
    <property type="evidence" value="ECO:0007669"/>
    <property type="project" value="UniProtKB-SubCell"/>
</dbReference>
<evidence type="ECO:0000256" key="5">
    <source>
        <dbReference type="ARBA" id="ARBA00022989"/>
    </source>
</evidence>
<dbReference type="Pfam" id="PF01124">
    <property type="entry name" value="MAPEG"/>
    <property type="match status" value="1"/>
</dbReference>
<evidence type="ECO:0000256" key="16">
    <source>
        <dbReference type="ARBA" id="ARBA00049298"/>
    </source>
</evidence>
<sequence length="148" mass="16377">MATITVSPDYGFVVAVAVASCLLVFFFGSKVTSYRKIAQVPLPFLYADANECKEDHKKLIFNCYQRIHQNTLEGFTTYLVMLLLAGLEYPIASAVLGAIWCVGRFFYYYGYSSGHPSSRQLGAFGHIGWLGLLGLAGKIAFDLIMSRP</sequence>
<keyword evidence="11" id="KW-0456">Lyase</keyword>
<dbReference type="PANTHER" id="PTHR10250">
    <property type="entry name" value="MICROSOMAL GLUTATHIONE S-TRANSFERASE"/>
    <property type="match status" value="1"/>
</dbReference>
<comment type="caution">
    <text evidence="22">The sequence shown here is derived from an EMBL/GenBank/DDBJ whole genome shotgun (WGS) entry which is preliminary data.</text>
</comment>
<dbReference type="SUPFAM" id="SSF161084">
    <property type="entry name" value="MAPEG domain-like"/>
    <property type="match status" value="1"/>
</dbReference>
<keyword evidence="6" id="KW-0560">Oxidoreductase</keyword>
<organism evidence="22 23">
    <name type="scientific">Linnemannia schmuckeri</name>
    <dbReference type="NCBI Taxonomy" id="64567"/>
    <lineage>
        <taxon>Eukaryota</taxon>
        <taxon>Fungi</taxon>
        <taxon>Fungi incertae sedis</taxon>
        <taxon>Mucoromycota</taxon>
        <taxon>Mortierellomycotina</taxon>
        <taxon>Mortierellomycetes</taxon>
        <taxon>Mortierellales</taxon>
        <taxon>Mortierellaceae</taxon>
        <taxon>Linnemannia</taxon>
    </lineage>
</organism>
<dbReference type="GO" id="GO:0005783">
    <property type="term" value="C:endoplasmic reticulum"/>
    <property type="evidence" value="ECO:0007669"/>
    <property type="project" value="TreeGrafter"/>
</dbReference>
<reference evidence="22" key="1">
    <citation type="journal article" date="2020" name="Fungal Divers.">
        <title>Resolving the Mortierellaceae phylogeny through synthesis of multi-gene phylogenetics and phylogenomics.</title>
        <authorList>
            <person name="Vandepol N."/>
            <person name="Liber J."/>
            <person name="Desiro A."/>
            <person name="Na H."/>
            <person name="Kennedy M."/>
            <person name="Barry K."/>
            <person name="Grigoriev I.V."/>
            <person name="Miller A.N."/>
            <person name="O'Donnell K."/>
            <person name="Stajich J.E."/>
            <person name="Bonito G."/>
        </authorList>
    </citation>
    <scope>NUCLEOTIDE SEQUENCE</scope>
    <source>
        <strain evidence="22">NRRL 6426</strain>
    </source>
</reference>
<keyword evidence="5 21" id="KW-1133">Transmembrane helix</keyword>
<keyword evidence="10" id="KW-0564">Palmitate</keyword>
<dbReference type="Proteomes" id="UP000748756">
    <property type="component" value="Unassembled WGS sequence"/>
</dbReference>
<evidence type="ECO:0000256" key="9">
    <source>
        <dbReference type="ARBA" id="ARBA00023136"/>
    </source>
</evidence>
<evidence type="ECO:0000256" key="3">
    <source>
        <dbReference type="ARBA" id="ARBA00022692"/>
    </source>
</evidence>
<dbReference type="InterPro" id="IPR050997">
    <property type="entry name" value="MAPEG"/>
</dbReference>
<evidence type="ECO:0000256" key="14">
    <source>
        <dbReference type="ARBA" id="ARBA00037916"/>
    </source>
</evidence>
<protein>
    <recommendedName>
        <fullName evidence="18">Glutathione S-transferase 3, mitochondrial</fullName>
        <ecNumber evidence="15">4.4.1.20</ecNumber>
    </recommendedName>
    <alternativeName>
        <fullName evidence="19">Glutathione peroxidase MGST3</fullName>
    </alternativeName>
    <alternativeName>
        <fullName evidence="20">LTC4 synthase MGST3</fullName>
    </alternativeName>
</protein>
<evidence type="ECO:0000256" key="6">
    <source>
        <dbReference type="ARBA" id="ARBA00023002"/>
    </source>
</evidence>
<dbReference type="Gene3D" id="1.20.120.550">
    <property type="entry name" value="Membrane associated eicosanoid/glutathione metabolism-like domain"/>
    <property type="match status" value="1"/>
</dbReference>
<evidence type="ECO:0000256" key="1">
    <source>
        <dbReference type="ARBA" id="ARBA00004374"/>
    </source>
</evidence>
<dbReference type="GO" id="GO:0004602">
    <property type="term" value="F:glutathione peroxidase activity"/>
    <property type="evidence" value="ECO:0007669"/>
    <property type="project" value="TreeGrafter"/>
</dbReference>